<name>A0A4U7KUZ1_9BASI</name>
<evidence type="ECO:0000256" key="1">
    <source>
        <dbReference type="SAM" id="SignalP"/>
    </source>
</evidence>
<evidence type="ECO:0000313" key="2">
    <source>
        <dbReference type="EMBL" id="TKY88401.1"/>
    </source>
</evidence>
<reference evidence="2 3" key="1">
    <citation type="submission" date="2019-05" db="EMBL/GenBank/DDBJ databases">
        <title>Sporisorium graminicola CBS 10092 draft sequencing and annotation.</title>
        <authorList>
            <person name="Solano-Gonzalez S."/>
            <person name="Caddick M.X."/>
            <person name="Darby A."/>
        </authorList>
    </citation>
    <scope>NUCLEOTIDE SEQUENCE [LARGE SCALE GENOMIC DNA]</scope>
    <source>
        <strain evidence="2 3">CBS 10092</strain>
    </source>
</reference>
<keyword evidence="3" id="KW-1185">Reference proteome</keyword>
<dbReference type="KEGG" id="sgra:EX895_002753"/>
<accession>A0A4U7KUZ1</accession>
<protein>
    <submittedName>
        <fullName evidence="2">Uncharacterized protein</fullName>
    </submittedName>
</protein>
<evidence type="ECO:0000313" key="3">
    <source>
        <dbReference type="Proteomes" id="UP000306050"/>
    </source>
</evidence>
<organism evidence="2 3">
    <name type="scientific">Sporisorium graminicola</name>
    <dbReference type="NCBI Taxonomy" id="280036"/>
    <lineage>
        <taxon>Eukaryota</taxon>
        <taxon>Fungi</taxon>
        <taxon>Dikarya</taxon>
        <taxon>Basidiomycota</taxon>
        <taxon>Ustilaginomycotina</taxon>
        <taxon>Ustilaginomycetes</taxon>
        <taxon>Ustilaginales</taxon>
        <taxon>Ustilaginaceae</taxon>
        <taxon>Sporisorium</taxon>
    </lineage>
</organism>
<dbReference type="RefSeq" id="XP_029740386.1">
    <property type="nucleotide sequence ID" value="XM_029883351.1"/>
</dbReference>
<sequence length="111" mass="11611">MKSSTILLTITLLALLSTVLSAPLPSSSVVLKLSDGRTSKCDLPYQPSREKVDLVSSKLVASSKIACPASHEHPSGGKTVQCEQSQLAATDEANDMLHGACDDHQGVHSVA</sequence>
<dbReference type="EMBL" id="SRRM01000009">
    <property type="protein sequence ID" value="TKY88401.1"/>
    <property type="molecule type" value="Genomic_DNA"/>
</dbReference>
<dbReference type="Proteomes" id="UP000306050">
    <property type="component" value="Chromosome SGRAM_16"/>
</dbReference>
<dbReference type="OrthoDB" id="2555310at2759"/>
<feature type="chain" id="PRO_5020440243" evidence="1">
    <location>
        <begin position="22"/>
        <end position="111"/>
    </location>
</feature>
<feature type="signal peptide" evidence="1">
    <location>
        <begin position="1"/>
        <end position="21"/>
    </location>
</feature>
<gene>
    <name evidence="2" type="ORF">EX895_002753</name>
</gene>
<dbReference type="AlphaFoldDB" id="A0A4U7KUZ1"/>
<comment type="caution">
    <text evidence="2">The sequence shown here is derived from an EMBL/GenBank/DDBJ whole genome shotgun (WGS) entry which is preliminary data.</text>
</comment>
<keyword evidence="1" id="KW-0732">Signal</keyword>
<dbReference type="GeneID" id="40725648"/>
<proteinExistence type="predicted"/>